<dbReference type="GO" id="GO:0000981">
    <property type="term" value="F:DNA-binding transcription factor activity, RNA polymerase II-specific"/>
    <property type="evidence" value="ECO:0007669"/>
    <property type="project" value="InterPro"/>
</dbReference>
<dbReference type="CDD" id="cd00067">
    <property type="entry name" value="GAL4"/>
    <property type="match status" value="1"/>
</dbReference>
<dbReference type="SMART" id="SM00906">
    <property type="entry name" value="Fungal_trans"/>
    <property type="match status" value="1"/>
</dbReference>
<dbReference type="EMBL" id="JAPQKT010000003">
    <property type="protein sequence ID" value="KAJ5234931.1"/>
    <property type="molecule type" value="Genomic_DNA"/>
</dbReference>
<sequence length="750" mass="84119">MAASDSMQNRKRNVTIAGIDSSPGSIDDVEDIDRDDKRRQPVKRACNECRQQKLRCDVVQDPWVDCSRCRRLKLDCKIESNFKRVGKRSRNAEMEREIIELRKQIASTSTSTPHAQPPLPAGQLTPKQESNQVSPAGVYQTPSALSTDQYMGSQEAVASLLDLRSGFDGSNYMRNGNQQMKRLEDVMIAPEKVTELFNMFFMYSHPFLPFLDRKMTPDEYYAASPLLFWTIISVGARRYQADTGLLNSLAGPVTRLVWSTLADIPQSYHVVKALCLLCSWPFPTSSTSTDPTFMLCGMMIQVAMQLGLHRPSHSQDFSKFRVELIEDELRDKVRTWAICNIVAQRVSTGYGQPPSTLYDWTLSSNDSSDPNFKLPDDIRSRLEIEEFCDKVTRALYTNRRDPVGLTSDRERGTLLSFLSRDFDELEDVFKAQNDCKNNLLLYPWTNCANFYTGITDLFLRASNLHLHLSAFFDNPSTKDYRERLLSLYVATTSFLEVAMKLETEVGPVLSYAPYYIYQMMVAAGCTLLKLGKSFFAAHIDMEYTKNLFNRTIWAVRGVSVSSNDLPERLAEVLAQMWRLSGSPQITSASDVDDSLRLRVRCRMSMSLLYDSVWRWREDARTKGRNIEGLCTIVKQSSIKYGYANLCEAYLKNPTNPDSTADSSATSSVGPVHTSTSTPGISGGDPSLAPAPMLPANLGIQAPGNGVSGLPSGFMEPNYEVFDPLNWLLDGLVDLPYSYSTMGGIEPQGIA</sequence>
<keyword evidence="3" id="KW-0862">Zinc</keyword>
<dbReference type="GO" id="GO:0005634">
    <property type="term" value="C:nucleus"/>
    <property type="evidence" value="ECO:0007669"/>
    <property type="project" value="UniProtKB-SubCell"/>
</dbReference>
<protein>
    <recommendedName>
        <fullName evidence="9">Zn(2)-C6 fungal-type domain-containing protein</fullName>
    </recommendedName>
</protein>
<reference evidence="10" key="2">
    <citation type="journal article" date="2023" name="IMA Fungus">
        <title>Comparative genomic study of the Penicillium genus elucidates a diverse pangenome and 15 lateral gene transfer events.</title>
        <authorList>
            <person name="Petersen C."/>
            <person name="Sorensen T."/>
            <person name="Nielsen M.R."/>
            <person name="Sondergaard T.E."/>
            <person name="Sorensen J.L."/>
            <person name="Fitzpatrick D.A."/>
            <person name="Frisvad J.C."/>
            <person name="Nielsen K.L."/>
        </authorList>
    </citation>
    <scope>NUCLEOTIDE SEQUENCE</scope>
    <source>
        <strain evidence="10">IBT 23319</strain>
    </source>
</reference>
<evidence type="ECO:0000256" key="6">
    <source>
        <dbReference type="ARBA" id="ARBA00023163"/>
    </source>
</evidence>
<dbReference type="PANTHER" id="PTHR31845">
    <property type="entry name" value="FINGER DOMAIN PROTEIN, PUTATIVE-RELATED"/>
    <property type="match status" value="1"/>
</dbReference>
<dbReference type="SUPFAM" id="SSF57701">
    <property type="entry name" value="Zn2/Cys6 DNA-binding domain"/>
    <property type="match status" value="1"/>
</dbReference>
<dbReference type="PROSITE" id="PS00463">
    <property type="entry name" value="ZN2_CY6_FUNGAL_1"/>
    <property type="match status" value="1"/>
</dbReference>
<dbReference type="AlphaFoldDB" id="A0A9W9P3T3"/>
<dbReference type="SMART" id="SM00066">
    <property type="entry name" value="GAL4"/>
    <property type="match status" value="1"/>
</dbReference>
<dbReference type="OrthoDB" id="2341546at2759"/>
<proteinExistence type="predicted"/>
<dbReference type="InterPro" id="IPR036864">
    <property type="entry name" value="Zn2-C6_fun-type_DNA-bd_sf"/>
</dbReference>
<evidence type="ECO:0000256" key="4">
    <source>
        <dbReference type="ARBA" id="ARBA00023015"/>
    </source>
</evidence>
<feature type="domain" description="Zn(2)-C6 fungal-type" evidence="9">
    <location>
        <begin position="45"/>
        <end position="78"/>
    </location>
</feature>
<evidence type="ECO:0000313" key="10">
    <source>
        <dbReference type="EMBL" id="KAJ5234931.1"/>
    </source>
</evidence>
<dbReference type="PANTHER" id="PTHR31845:SF21">
    <property type="entry name" value="REGULATORY PROTEIN LEU3"/>
    <property type="match status" value="1"/>
</dbReference>
<comment type="subcellular location">
    <subcellularLocation>
        <location evidence="1">Nucleus</location>
    </subcellularLocation>
</comment>
<feature type="compositionally biased region" description="Polar residues" evidence="8">
    <location>
        <begin position="125"/>
        <end position="139"/>
    </location>
</feature>
<keyword evidence="2" id="KW-0479">Metal-binding</keyword>
<keyword evidence="5" id="KW-0238">DNA-binding</keyword>
<evidence type="ECO:0000256" key="5">
    <source>
        <dbReference type="ARBA" id="ARBA00023125"/>
    </source>
</evidence>
<dbReference type="InterPro" id="IPR001138">
    <property type="entry name" value="Zn2Cys6_DnaBD"/>
</dbReference>
<keyword evidence="7" id="KW-0539">Nucleus</keyword>
<dbReference type="GO" id="GO:0001216">
    <property type="term" value="F:DNA-binding transcription activator activity"/>
    <property type="evidence" value="ECO:0007669"/>
    <property type="project" value="UniProtKB-ARBA"/>
</dbReference>
<feature type="region of interest" description="Disordered" evidence="8">
    <location>
        <begin position="655"/>
        <end position="694"/>
    </location>
</feature>
<dbReference type="GeneID" id="81382186"/>
<dbReference type="CDD" id="cd12148">
    <property type="entry name" value="fungal_TF_MHR"/>
    <property type="match status" value="1"/>
</dbReference>
<dbReference type="GO" id="GO:0000976">
    <property type="term" value="F:transcription cis-regulatory region binding"/>
    <property type="evidence" value="ECO:0007669"/>
    <property type="project" value="TreeGrafter"/>
</dbReference>
<dbReference type="FunFam" id="4.10.240.10:FF:000003">
    <property type="entry name" value="C6 transcription factor (Leu3)"/>
    <property type="match status" value="1"/>
</dbReference>
<dbReference type="Pfam" id="PF00172">
    <property type="entry name" value="Zn_clus"/>
    <property type="match status" value="1"/>
</dbReference>
<dbReference type="PROSITE" id="PS50048">
    <property type="entry name" value="ZN2_CY6_FUNGAL_2"/>
    <property type="match status" value="1"/>
</dbReference>
<dbReference type="InterPro" id="IPR007219">
    <property type="entry name" value="XnlR_reg_dom"/>
</dbReference>
<evidence type="ECO:0000256" key="3">
    <source>
        <dbReference type="ARBA" id="ARBA00022833"/>
    </source>
</evidence>
<feature type="region of interest" description="Disordered" evidence="8">
    <location>
        <begin position="1"/>
        <end position="40"/>
    </location>
</feature>
<evidence type="ECO:0000256" key="8">
    <source>
        <dbReference type="SAM" id="MobiDB-lite"/>
    </source>
</evidence>
<feature type="compositionally biased region" description="Low complexity" evidence="8">
    <location>
        <begin position="657"/>
        <end position="667"/>
    </location>
</feature>
<comment type="caution">
    <text evidence="10">The sequence shown here is derived from an EMBL/GenBank/DDBJ whole genome shotgun (WGS) entry which is preliminary data.</text>
</comment>
<organism evidence="10 11">
    <name type="scientific">Penicillium citrinum</name>
    <dbReference type="NCBI Taxonomy" id="5077"/>
    <lineage>
        <taxon>Eukaryota</taxon>
        <taxon>Fungi</taxon>
        <taxon>Dikarya</taxon>
        <taxon>Ascomycota</taxon>
        <taxon>Pezizomycotina</taxon>
        <taxon>Eurotiomycetes</taxon>
        <taxon>Eurotiomycetidae</taxon>
        <taxon>Eurotiales</taxon>
        <taxon>Aspergillaceae</taxon>
        <taxon>Penicillium</taxon>
    </lineage>
</organism>
<feature type="region of interest" description="Disordered" evidence="8">
    <location>
        <begin position="107"/>
        <end position="139"/>
    </location>
</feature>
<keyword evidence="11" id="KW-1185">Reference proteome</keyword>
<reference evidence="10" key="1">
    <citation type="submission" date="2022-11" db="EMBL/GenBank/DDBJ databases">
        <authorList>
            <person name="Petersen C."/>
        </authorList>
    </citation>
    <scope>NUCLEOTIDE SEQUENCE</scope>
    <source>
        <strain evidence="10">IBT 23319</strain>
    </source>
</reference>
<dbReference type="GO" id="GO:0006351">
    <property type="term" value="P:DNA-templated transcription"/>
    <property type="evidence" value="ECO:0007669"/>
    <property type="project" value="InterPro"/>
</dbReference>
<dbReference type="GO" id="GO:0008270">
    <property type="term" value="F:zinc ion binding"/>
    <property type="evidence" value="ECO:0007669"/>
    <property type="project" value="InterPro"/>
</dbReference>
<name>A0A9W9P3T3_PENCI</name>
<evidence type="ECO:0000256" key="2">
    <source>
        <dbReference type="ARBA" id="ARBA00022723"/>
    </source>
</evidence>
<evidence type="ECO:0000256" key="7">
    <source>
        <dbReference type="ARBA" id="ARBA00023242"/>
    </source>
</evidence>
<dbReference type="Proteomes" id="UP001147733">
    <property type="component" value="Unassembled WGS sequence"/>
</dbReference>
<evidence type="ECO:0000256" key="1">
    <source>
        <dbReference type="ARBA" id="ARBA00004123"/>
    </source>
</evidence>
<dbReference type="Gene3D" id="4.10.240.10">
    <property type="entry name" value="Zn(2)-C6 fungal-type DNA-binding domain"/>
    <property type="match status" value="1"/>
</dbReference>
<evidence type="ECO:0000259" key="9">
    <source>
        <dbReference type="PROSITE" id="PS50048"/>
    </source>
</evidence>
<keyword evidence="6" id="KW-0804">Transcription</keyword>
<keyword evidence="4" id="KW-0805">Transcription regulation</keyword>
<evidence type="ECO:0000313" key="11">
    <source>
        <dbReference type="Proteomes" id="UP001147733"/>
    </source>
</evidence>
<dbReference type="InterPro" id="IPR051089">
    <property type="entry name" value="prtT"/>
</dbReference>
<accession>A0A9W9P3T3</accession>
<dbReference type="RefSeq" id="XP_056502431.1">
    <property type="nucleotide sequence ID" value="XM_056643019.1"/>
</dbReference>
<gene>
    <name evidence="10" type="ORF">N7469_004099</name>
</gene>
<dbReference type="Pfam" id="PF04082">
    <property type="entry name" value="Fungal_trans"/>
    <property type="match status" value="1"/>
</dbReference>